<dbReference type="InParanoid" id="A0A078AZ12"/>
<dbReference type="EMBL" id="CCKQ01014638">
    <property type="protein sequence ID" value="CDW86432.1"/>
    <property type="molecule type" value="Genomic_DNA"/>
</dbReference>
<organism evidence="2 3">
    <name type="scientific">Stylonychia lemnae</name>
    <name type="common">Ciliate</name>
    <dbReference type="NCBI Taxonomy" id="5949"/>
    <lineage>
        <taxon>Eukaryota</taxon>
        <taxon>Sar</taxon>
        <taxon>Alveolata</taxon>
        <taxon>Ciliophora</taxon>
        <taxon>Intramacronucleata</taxon>
        <taxon>Spirotrichea</taxon>
        <taxon>Stichotrichia</taxon>
        <taxon>Sporadotrichida</taxon>
        <taxon>Oxytrichidae</taxon>
        <taxon>Stylonychinae</taxon>
        <taxon>Stylonychia</taxon>
    </lineage>
</organism>
<evidence type="ECO:0000313" key="2">
    <source>
        <dbReference type="EMBL" id="CDW86432.1"/>
    </source>
</evidence>
<dbReference type="Proteomes" id="UP000039865">
    <property type="component" value="Unassembled WGS sequence"/>
</dbReference>
<feature type="region of interest" description="Disordered" evidence="1">
    <location>
        <begin position="825"/>
        <end position="846"/>
    </location>
</feature>
<sequence>MEAGWKSMKKDLLGKKTLEKYQLNNIFKNQREEAKALINMEKLERQLSSIQFLKIGLSQTESTVKLNFERIVEEITRVKTWTLEVRRQKIEEIKNQPFWEKVANLGKIDYKEQVELMMERLKMIQKRQTDRKFILAKYKDSFVNFDAKALPLVSNFKILDIKRFVAQYDYYMKKFSPIPMEFCLGMNLNLGQIISRMIYEYLGEQLKILPKFKKKFEIKNQILKNAAKVDQYFLDRKFRRLTHKKIVFDPNDVRFPVPKVYFYDLSADFVRYQYIYWKLGFYFKLVINGEKFESLIIRKLRKRQFKKPSHIQFIGKLKRFDEIKKHKKFKVELANILEITEKEEEFFYINDNISNEAIYLYDRMKKQQQRPPIFFLDLMENTDESEIDSILNQSQQRSETSQSEESIITAIFGQQQQSGKYPTLSEASSDSSFKIMSKLQPADVFSISISRKNKSRKQKIIEKQEESEIDDLTESFSYFNFDSRKRLDKTRRHINNQQKSKFYQRFPQQINPKKRSREDFADQYNSQYQSHNNQPKLKDEQLYQYFEKQQNPQKNQQFSKCNFKKFKPNDVNNTDLENAIASQYVQFPLQQNKSFFDEQVYQQQSNYHLGDMLMKKHENLFPPQLRQSLGLDYQQRMNEQRQYYWQSPLRDHRANINQNFTKQSSYINLSQGRNSLLPQNIVQLPLQSSLEFYNRFGQPLQQQVQMQYNPFNSVPSDHYQSKSMLPRYENNGQISYQPQINITRQSIGSNKMTIFQPIQQINQAQIKQPRPTAHILYNQDEDSEKINFLGTDEELSDQNPNDQWYEIVRDKPTLTRTQDDFKKEVRKKQKEEVKKPQEQRLGLLNNKIPLKKLPRVQPFQKSTPLHL</sequence>
<accession>A0A078AZ12</accession>
<name>A0A078AZ12_STYLE</name>
<keyword evidence="3" id="KW-1185">Reference proteome</keyword>
<proteinExistence type="predicted"/>
<dbReference type="AlphaFoldDB" id="A0A078AZ12"/>
<evidence type="ECO:0000313" key="3">
    <source>
        <dbReference type="Proteomes" id="UP000039865"/>
    </source>
</evidence>
<feature type="compositionally biased region" description="Basic and acidic residues" evidence="1">
    <location>
        <begin position="825"/>
        <end position="838"/>
    </location>
</feature>
<gene>
    <name evidence="2" type="primary">Contig13038.g13900</name>
    <name evidence="2" type="ORF">STYLEM_15527</name>
</gene>
<reference evidence="2 3" key="1">
    <citation type="submission" date="2014-06" db="EMBL/GenBank/DDBJ databases">
        <authorList>
            <person name="Swart Estienne"/>
        </authorList>
    </citation>
    <scope>NUCLEOTIDE SEQUENCE [LARGE SCALE GENOMIC DNA]</scope>
    <source>
        <strain evidence="2 3">130c</strain>
    </source>
</reference>
<evidence type="ECO:0000256" key="1">
    <source>
        <dbReference type="SAM" id="MobiDB-lite"/>
    </source>
</evidence>
<protein>
    <submittedName>
        <fullName evidence="2">Uncharacterized protein</fullName>
    </submittedName>
</protein>